<reference evidence="2" key="1">
    <citation type="journal article" date="2020" name="Nat. Commun.">
        <title>Genome sequence of the cluster root forming white lupin.</title>
        <authorList>
            <person name="Hufnagel B."/>
            <person name="Marques A."/>
            <person name="Soriano A."/>
            <person name="Marques L."/>
            <person name="Divol F."/>
            <person name="Doumas P."/>
            <person name="Sallet E."/>
            <person name="Mancinotti D."/>
            <person name="Carrere S."/>
            <person name="Marande W."/>
            <person name="Arribat S."/>
            <person name="Keller J."/>
            <person name="Huneau C."/>
            <person name="Blein T."/>
            <person name="Aime D."/>
            <person name="Laguerre M."/>
            <person name="Taylor J."/>
            <person name="Schubert V."/>
            <person name="Nelson M."/>
            <person name="Geu-Flores F."/>
            <person name="Crespi M."/>
            <person name="Gallardo-Guerrero K."/>
            <person name="Delaux P.-M."/>
            <person name="Salse J."/>
            <person name="Berges H."/>
            <person name="Guyot R."/>
            <person name="Gouzy J."/>
            <person name="Peret B."/>
        </authorList>
    </citation>
    <scope>NUCLEOTIDE SEQUENCE [LARGE SCALE GENOMIC DNA]</scope>
    <source>
        <strain evidence="2">cv. Amiga</strain>
    </source>
</reference>
<evidence type="ECO:0000313" key="2">
    <source>
        <dbReference type="Proteomes" id="UP000447434"/>
    </source>
</evidence>
<name>A0A6A4NQA5_LUPAL</name>
<keyword evidence="2" id="KW-1185">Reference proteome</keyword>
<dbReference type="OrthoDB" id="1616998at2759"/>
<dbReference type="EMBL" id="WOCE01000020">
    <property type="protein sequence ID" value="KAE9591652.1"/>
    <property type="molecule type" value="Genomic_DNA"/>
</dbReference>
<sequence length="98" mass="10950">MDSKMAYSKEHDHIMTTSCSSSNHVIISSEENSATNGTTKFNLGKELARRALFRSHLCKNMRRKIVSNTAKSLPSRLSKVSLEKIMQKSLSYGTAQNV</sequence>
<accession>A0A6A4NQA5</accession>
<dbReference type="Proteomes" id="UP000447434">
    <property type="component" value="Chromosome 20"/>
</dbReference>
<evidence type="ECO:0000313" key="1">
    <source>
        <dbReference type="EMBL" id="KAE9591652.1"/>
    </source>
</evidence>
<organism evidence="1 2">
    <name type="scientific">Lupinus albus</name>
    <name type="common">White lupine</name>
    <name type="synonym">Lupinus termis</name>
    <dbReference type="NCBI Taxonomy" id="3870"/>
    <lineage>
        <taxon>Eukaryota</taxon>
        <taxon>Viridiplantae</taxon>
        <taxon>Streptophyta</taxon>
        <taxon>Embryophyta</taxon>
        <taxon>Tracheophyta</taxon>
        <taxon>Spermatophyta</taxon>
        <taxon>Magnoliopsida</taxon>
        <taxon>eudicotyledons</taxon>
        <taxon>Gunneridae</taxon>
        <taxon>Pentapetalae</taxon>
        <taxon>rosids</taxon>
        <taxon>fabids</taxon>
        <taxon>Fabales</taxon>
        <taxon>Fabaceae</taxon>
        <taxon>Papilionoideae</taxon>
        <taxon>50 kb inversion clade</taxon>
        <taxon>genistoids sensu lato</taxon>
        <taxon>core genistoids</taxon>
        <taxon>Genisteae</taxon>
        <taxon>Lupinus</taxon>
    </lineage>
</organism>
<dbReference type="AlphaFoldDB" id="A0A6A4NQA5"/>
<proteinExistence type="predicted"/>
<comment type="caution">
    <text evidence="1">The sequence shown here is derived from an EMBL/GenBank/DDBJ whole genome shotgun (WGS) entry which is preliminary data.</text>
</comment>
<protein>
    <submittedName>
        <fullName evidence="1">Uncharacterized protein</fullName>
    </submittedName>
</protein>
<gene>
    <name evidence="1" type="ORF">Lalb_Chr20g0121011</name>
</gene>